<comment type="similarity">
    <text evidence="1">Belongs to the inositol monophosphatase superfamily.</text>
</comment>
<dbReference type="Ensembl" id="ENSTGET00000030889.1">
    <property type="protein sequence ID" value="ENSTGEP00000025947.1"/>
    <property type="gene ID" value="ENSTGEG00000020902.1"/>
</dbReference>
<dbReference type="InterPro" id="IPR000760">
    <property type="entry name" value="Inositol_monophosphatase-like"/>
</dbReference>
<reference evidence="3" key="3">
    <citation type="submission" date="2025-09" db="UniProtKB">
        <authorList>
            <consortium name="Ensembl"/>
        </authorList>
    </citation>
    <scope>IDENTIFICATION</scope>
</reference>
<dbReference type="Proteomes" id="UP000694411">
    <property type="component" value="Chromosome 1"/>
</dbReference>
<dbReference type="PRINTS" id="PR00377">
    <property type="entry name" value="IMPHPHTASES"/>
</dbReference>
<evidence type="ECO:0000256" key="1">
    <source>
        <dbReference type="ARBA" id="ARBA00009759"/>
    </source>
</evidence>
<dbReference type="GO" id="GO:0007165">
    <property type="term" value="P:signal transduction"/>
    <property type="evidence" value="ECO:0007669"/>
    <property type="project" value="TreeGrafter"/>
</dbReference>
<evidence type="ECO:0000256" key="2">
    <source>
        <dbReference type="ARBA" id="ARBA00041882"/>
    </source>
</evidence>
<name>A0A8D2FSU5_THEGE</name>
<dbReference type="PANTHER" id="PTHR20854">
    <property type="entry name" value="INOSITOL MONOPHOSPHATASE"/>
    <property type="match status" value="1"/>
</dbReference>
<dbReference type="PANTHER" id="PTHR20854:SF26">
    <property type="entry name" value="INOSITOL MONOPHOSPHATASE 1"/>
    <property type="match status" value="1"/>
</dbReference>
<keyword evidence="4" id="KW-1185">Reference proteome</keyword>
<dbReference type="SUPFAM" id="SSF56655">
    <property type="entry name" value="Carbohydrate phosphatase"/>
    <property type="match status" value="1"/>
</dbReference>
<evidence type="ECO:0000313" key="4">
    <source>
        <dbReference type="Proteomes" id="UP000694411"/>
    </source>
</evidence>
<organism evidence="3 4">
    <name type="scientific">Theropithecus gelada</name>
    <name type="common">Gelada baboon</name>
    <dbReference type="NCBI Taxonomy" id="9565"/>
    <lineage>
        <taxon>Eukaryota</taxon>
        <taxon>Metazoa</taxon>
        <taxon>Chordata</taxon>
        <taxon>Craniata</taxon>
        <taxon>Vertebrata</taxon>
        <taxon>Euteleostomi</taxon>
        <taxon>Mammalia</taxon>
        <taxon>Eutheria</taxon>
        <taxon>Euarchontoglires</taxon>
        <taxon>Primates</taxon>
        <taxon>Haplorrhini</taxon>
        <taxon>Catarrhini</taxon>
        <taxon>Cercopithecidae</taxon>
        <taxon>Cercopithecinae</taxon>
        <taxon>Theropithecus</taxon>
    </lineage>
</organism>
<dbReference type="Gene3D" id="3.40.190.80">
    <property type="match status" value="1"/>
</dbReference>
<dbReference type="GO" id="GO:0006020">
    <property type="term" value="P:inositol metabolic process"/>
    <property type="evidence" value="ECO:0007669"/>
    <property type="project" value="TreeGrafter"/>
</dbReference>
<dbReference type="Pfam" id="PF00459">
    <property type="entry name" value="Inositol_P"/>
    <property type="match status" value="1"/>
</dbReference>
<reference evidence="3" key="2">
    <citation type="submission" date="2025-08" db="UniProtKB">
        <authorList>
            <consortium name="Ensembl"/>
        </authorList>
    </citation>
    <scope>IDENTIFICATION</scope>
</reference>
<protein>
    <recommendedName>
        <fullName evidence="2">Lithium-sensitive myo-inositol monophosphatase A1</fullName>
    </recommendedName>
</protein>
<dbReference type="GO" id="GO:0008934">
    <property type="term" value="F:inositol monophosphate 1-phosphatase activity"/>
    <property type="evidence" value="ECO:0007669"/>
    <property type="project" value="TreeGrafter"/>
</dbReference>
<accession>A0A8D2FSU5</accession>
<proteinExistence type="inferred from homology"/>
<sequence>MEKFFCIPVHGIRSIGTAAVCLVATGGADVYYAMGIHCWALAGVSIIVTEAGGMLMDVTGGSFDLMSLRVIAPPPYLLLRTLKQKKNAGRDGSCL</sequence>
<evidence type="ECO:0000313" key="3">
    <source>
        <dbReference type="Ensembl" id="ENSTGEP00000025947.1"/>
    </source>
</evidence>
<dbReference type="AlphaFoldDB" id="A0A8D2FSU5"/>
<reference evidence="3" key="1">
    <citation type="submission" date="2018-05" db="EMBL/GenBank/DDBJ databases">
        <title>Whole genome of Theropithecus gelada.</title>
        <authorList>
            <person name="Chiou K.L."/>
            <person name="Snyder-Mackler N."/>
        </authorList>
    </citation>
    <scope>NUCLEOTIDE SEQUENCE [LARGE SCALE GENOMIC DNA]</scope>
</reference>